<evidence type="ECO:0000256" key="1">
    <source>
        <dbReference type="ARBA" id="ARBA00022801"/>
    </source>
</evidence>
<feature type="short sequence motif" description="DGA/G" evidence="4">
    <location>
        <begin position="188"/>
        <end position="190"/>
    </location>
</feature>
<evidence type="ECO:0000259" key="5">
    <source>
        <dbReference type="PROSITE" id="PS51635"/>
    </source>
</evidence>
<dbReference type="InterPro" id="IPR050301">
    <property type="entry name" value="NTE"/>
</dbReference>
<keyword evidence="1 4" id="KW-0378">Hydrolase</keyword>
<dbReference type="PANTHER" id="PTHR14226">
    <property type="entry name" value="NEUROPATHY TARGET ESTERASE/SWISS CHEESE D.MELANOGASTER"/>
    <property type="match status" value="1"/>
</dbReference>
<evidence type="ECO:0000256" key="3">
    <source>
        <dbReference type="ARBA" id="ARBA00023098"/>
    </source>
</evidence>
<protein>
    <recommendedName>
        <fullName evidence="5">PNPLA domain-containing protein</fullName>
    </recommendedName>
</protein>
<keyword evidence="2 4" id="KW-0442">Lipid degradation</keyword>
<evidence type="ECO:0000256" key="4">
    <source>
        <dbReference type="PROSITE-ProRule" id="PRU01161"/>
    </source>
</evidence>
<dbReference type="PROSITE" id="PS51635">
    <property type="entry name" value="PNPLA"/>
    <property type="match status" value="1"/>
</dbReference>
<proteinExistence type="predicted"/>
<dbReference type="PANTHER" id="PTHR14226:SF57">
    <property type="entry name" value="BLR7027 PROTEIN"/>
    <property type="match status" value="1"/>
</dbReference>
<gene>
    <name evidence="6" type="ORF">Dcar01_01644</name>
</gene>
<dbReference type="Proteomes" id="UP001401887">
    <property type="component" value="Unassembled WGS sequence"/>
</dbReference>
<dbReference type="Gene3D" id="3.40.1090.10">
    <property type="entry name" value="Cytosolic phospholipase A2 catalytic domain"/>
    <property type="match status" value="2"/>
</dbReference>
<organism evidence="6 7">
    <name type="scientific">Deinococcus carri</name>
    <dbReference type="NCBI Taxonomy" id="1211323"/>
    <lineage>
        <taxon>Bacteria</taxon>
        <taxon>Thermotogati</taxon>
        <taxon>Deinococcota</taxon>
        <taxon>Deinococci</taxon>
        <taxon>Deinococcales</taxon>
        <taxon>Deinococcaceae</taxon>
        <taxon>Deinococcus</taxon>
    </lineage>
</organism>
<dbReference type="EMBL" id="BAABRP010000004">
    <property type="protein sequence ID" value="GAA5512920.1"/>
    <property type="molecule type" value="Genomic_DNA"/>
</dbReference>
<comment type="caution">
    <text evidence="6">The sequence shown here is derived from an EMBL/GenBank/DDBJ whole genome shotgun (WGS) entry which is preliminary data.</text>
</comment>
<name>A0ABP9W818_9DEIO</name>
<reference evidence="6 7" key="1">
    <citation type="submission" date="2024-02" db="EMBL/GenBank/DDBJ databases">
        <title>Deinococcus carri NBRC 110142.</title>
        <authorList>
            <person name="Ichikawa N."/>
            <person name="Katano-Makiyama Y."/>
            <person name="Hidaka K."/>
        </authorList>
    </citation>
    <scope>NUCLEOTIDE SEQUENCE [LARGE SCALE GENOMIC DNA]</scope>
    <source>
        <strain evidence="6 7">NBRC 110142</strain>
    </source>
</reference>
<evidence type="ECO:0000313" key="6">
    <source>
        <dbReference type="EMBL" id="GAA5512920.1"/>
    </source>
</evidence>
<feature type="active site" description="Proton acceptor" evidence="4">
    <location>
        <position position="188"/>
    </location>
</feature>
<keyword evidence="7" id="KW-1185">Reference proteome</keyword>
<accession>A0ABP9W818</accession>
<dbReference type="RefSeq" id="WP_345463646.1">
    <property type="nucleotide sequence ID" value="NZ_BAABRP010000004.1"/>
</dbReference>
<evidence type="ECO:0000313" key="7">
    <source>
        <dbReference type="Proteomes" id="UP001401887"/>
    </source>
</evidence>
<sequence>MTGTMQQALVLSGGGVTGIAWGVGLLAGLARAGLDLGHADLTVGTSAGSVVGSQIAGGVSPETLLAAQLAPSQERAASFDPAEMARMFQSLVQEVGPDPRALRRRIGALALTASAVPERERVDIIASRLVNRTWPEARLLIVAVDVDSGEERVFDRASGVPLVEAVAASCAVPGVWPPVTIGEHRYMDGGVRSTTNADLAAGCGRVLILSLMGLNASPTLGHEAEALRQAGAAVQVVGPDDASLEAIGPNVLDPARRAVAARAGLAQGERLAPALRAFWEAGEVGETPLR</sequence>
<dbReference type="InterPro" id="IPR016035">
    <property type="entry name" value="Acyl_Trfase/lysoPLipase"/>
</dbReference>
<feature type="short sequence motif" description="GXGXXG" evidence="4">
    <location>
        <begin position="13"/>
        <end position="18"/>
    </location>
</feature>
<feature type="domain" description="PNPLA" evidence="5">
    <location>
        <begin position="9"/>
        <end position="201"/>
    </location>
</feature>
<feature type="active site" description="Nucleophile" evidence="4">
    <location>
        <position position="46"/>
    </location>
</feature>
<dbReference type="SUPFAM" id="SSF52151">
    <property type="entry name" value="FabD/lysophospholipase-like"/>
    <property type="match status" value="1"/>
</dbReference>
<dbReference type="InterPro" id="IPR002641">
    <property type="entry name" value="PNPLA_dom"/>
</dbReference>
<evidence type="ECO:0000256" key="2">
    <source>
        <dbReference type="ARBA" id="ARBA00022963"/>
    </source>
</evidence>
<feature type="short sequence motif" description="GXSXG" evidence="4">
    <location>
        <begin position="44"/>
        <end position="48"/>
    </location>
</feature>
<dbReference type="Pfam" id="PF01734">
    <property type="entry name" value="Patatin"/>
    <property type="match status" value="1"/>
</dbReference>
<keyword evidence="3 4" id="KW-0443">Lipid metabolism</keyword>